<dbReference type="InterPro" id="IPR046260">
    <property type="entry name" value="HFX_2341-like_N"/>
</dbReference>
<keyword evidence="3" id="KW-1185">Reference proteome</keyword>
<evidence type="ECO:0000259" key="1">
    <source>
        <dbReference type="Pfam" id="PF19810"/>
    </source>
</evidence>
<protein>
    <recommendedName>
        <fullName evidence="1">HFX-2341-like N-terminal domain-containing protein</fullName>
    </recommendedName>
</protein>
<gene>
    <name evidence="2" type="ORF">SAMN04488556_4036</name>
</gene>
<reference evidence="3" key="1">
    <citation type="submission" date="2016-10" db="EMBL/GenBank/DDBJ databases">
        <authorList>
            <person name="Varghese N."/>
            <person name="Submissions S."/>
        </authorList>
    </citation>
    <scope>NUCLEOTIDE SEQUENCE [LARGE SCALE GENOMIC DNA]</scope>
    <source>
        <strain evidence="3">DSM 22427</strain>
    </source>
</reference>
<evidence type="ECO:0000313" key="3">
    <source>
        <dbReference type="Proteomes" id="UP000199199"/>
    </source>
</evidence>
<proteinExistence type="predicted"/>
<feature type="domain" description="HFX-2341-like N-terminal" evidence="1">
    <location>
        <begin position="4"/>
        <end position="143"/>
    </location>
</feature>
<dbReference type="AlphaFoldDB" id="A0A1I6US42"/>
<dbReference type="Pfam" id="PF19810">
    <property type="entry name" value="HFX_2341_N"/>
    <property type="match status" value="1"/>
</dbReference>
<dbReference type="OrthoDB" id="197035at2157"/>
<evidence type="ECO:0000313" key="2">
    <source>
        <dbReference type="EMBL" id="SFT04246.1"/>
    </source>
</evidence>
<dbReference type="Proteomes" id="UP000199199">
    <property type="component" value="Unassembled WGS sequence"/>
</dbReference>
<name>A0A1I6US42_9EURY</name>
<dbReference type="RefSeq" id="WP_139231242.1">
    <property type="nucleotide sequence ID" value="NZ_FOZS01000006.1"/>
</dbReference>
<sequence length="303" mass="34789">MGDEVHYIPVGFDFERLVQPLHYDDFDPDRIVLLYSEQESNRKKEAELAENIASQLKSAVESVLGTTVETEIISDIFNYKSLYEYAYKTLTSELDEGNTVFVNISSMPRTVAFAYATAANTHVVERPQMRGKIHTYYSSPEDYLMINAIEELESVADFLKEKDFSQNIKPGAEEHLESISSLLDDLEKGTTSGTRQLPNEKYHVEFIAPPVTGITESEEEALQVLQYMEEAESISELARQHAEWRGIECDNSHKNKVRYWIENLIEKGLVVKKEEGKRHRIKFSRIGEMWAATNDQRSNSEFL</sequence>
<organism evidence="2 3">
    <name type="scientific">Halostagnicola kamekurae</name>
    <dbReference type="NCBI Taxonomy" id="619731"/>
    <lineage>
        <taxon>Archaea</taxon>
        <taxon>Methanobacteriati</taxon>
        <taxon>Methanobacteriota</taxon>
        <taxon>Stenosarchaea group</taxon>
        <taxon>Halobacteria</taxon>
        <taxon>Halobacteriales</taxon>
        <taxon>Natrialbaceae</taxon>
        <taxon>Halostagnicola</taxon>
    </lineage>
</organism>
<accession>A0A1I6US42</accession>
<dbReference type="EMBL" id="FOZS01000006">
    <property type="protein sequence ID" value="SFT04246.1"/>
    <property type="molecule type" value="Genomic_DNA"/>
</dbReference>